<sequence>MPDIRRGLLWEFVGRNSDKKKEPPERLEGLPSWSWGSIYGGVKWPSRYDGSGVKDDKHLVRMEDDCEVVDVLLPPNDRLDLIDSPSFLNPREPWSVRGQPQDKFPVLCIRARLQQVVVGGQFASQADLELAAGLSGRHKSSKNSRWKTVASPLARGTIAGWASLEREHSDGESSVVFALHISRTVGIPGGLPLGYMWLSHHAYNVLFVREVAFAADTYERVGVGRLFGKEFDAGFGYARERVVRLV</sequence>
<accession>A0AA39YLX5</accession>
<dbReference type="EMBL" id="JAULSV010000001">
    <property type="protein sequence ID" value="KAK0654903.1"/>
    <property type="molecule type" value="Genomic_DNA"/>
</dbReference>
<dbReference type="Proteomes" id="UP001174936">
    <property type="component" value="Unassembled WGS sequence"/>
</dbReference>
<keyword evidence="2" id="KW-1185">Reference proteome</keyword>
<protein>
    <submittedName>
        <fullName evidence="1">Uncharacterized protein</fullName>
    </submittedName>
</protein>
<organism evidence="1 2">
    <name type="scientific">Cercophora newfieldiana</name>
    <dbReference type="NCBI Taxonomy" id="92897"/>
    <lineage>
        <taxon>Eukaryota</taxon>
        <taxon>Fungi</taxon>
        <taxon>Dikarya</taxon>
        <taxon>Ascomycota</taxon>
        <taxon>Pezizomycotina</taxon>
        <taxon>Sordariomycetes</taxon>
        <taxon>Sordariomycetidae</taxon>
        <taxon>Sordariales</taxon>
        <taxon>Lasiosphaeriaceae</taxon>
        <taxon>Cercophora</taxon>
    </lineage>
</organism>
<reference evidence="1" key="1">
    <citation type="submission" date="2023-06" db="EMBL/GenBank/DDBJ databases">
        <title>Genome-scale phylogeny and comparative genomics of the fungal order Sordariales.</title>
        <authorList>
            <consortium name="Lawrence Berkeley National Laboratory"/>
            <person name="Hensen N."/>
            <person name="Bonometti L."/>
            <person name="Westerberg I."/>
            <person name="Brannstrom I.O."/>
            <person name="Guillou S."/>
            <person name="Cros-Aarteil S."/>
            <person name="Calhoun S."/>
            <person name="Haridas S."/>
            <person name="Kuo A."/>
            <person name="Mondo S."/>
            <person name="Pangilinan J."/>
            <person name="Riley R."/>
            <person name="Labutti K."/>
            <person name="Andreopoulos B."/>
            <person name="Lipzen A."/>
            <person name="Chen C."/>
            <person name="Yanf M."/>
            <person name="Daum C."/>
            <person name="Ng V."/>
            <person name="Clum A."/>
            <person name="Steindorff A."/>
            <person name="Ohm R."/>
            <person name="Martin F."/>
            <person name="Silar P."/>
            <person name="Natvig D."/>
            <person name="Lalanne C."/>
            <person name="Gautier V."/>
            <person name="Ament-Velasquez S.L."/>
            <person name="Kruys A."/>
            <person name="Hutchinson M.I."/>
            <person name="Powell A.J."/>
            <person name="Barry K."/>
            <person name="Miller A.N."/>
            <person name="Grigoriev I.V."/>
            <person name="Debuchy R."/>
            <person name="Gladieux P."/>
            <person name="Thoren M.H."/>
            <person name="Johannesson H."/>
        </authorList>
    </citation>
    <scope>NUCLEOTIDE SEQUENCE</scope>
    <source>
        <strain evidence="1">SMH2532-1</strain>
    </source>
</reference>
<evidence type="ECO:0000313" key="1">
    <source>
        <dbReference type="EMBL" id="KAK0654903.1"/>
    </source>
</evidence>
<name>A0AA39YLX5_9PEZI</name>
<proteinExistence type="predicted"/>
<evidence type="ECO:0000313" key="2">
    <source>
        <dbReference type="Proteomes" id="UP001174936"/>
    </source>
</evidence>
<comment type="caution">
    <text evidence="1">The sequence shown here is derived from an EMBL/GenBank/DDBJ whole genome shotgun (WGS) entry which is preliminary data.</text>
</comment>
<gene>
    <name evidence="1" type="ORF">B0T16DRAFT_395839</name>
</gene>
<dbReference type="AlphaFoldDB" id="A0AA39YLX5"/>